<organism evidence="2 3">
    <name type="scientific">Salininema proteolyticum</name>
    <dbReference type="NCBI Taxonomy" id="1607685"/>
    <lineage>
        <taxon>Bacteria</taxon>
        <taxon>Bacillati</taxon>
        <taxon>Actinomycetota</taxon>
        <taxon>Actinomycetes</taxon>
        <taxon>Glycomycetales</taxon>
        <taxon>Glycomycetaceae</taxon>
        <taxon>Salininema</taxon>
    </lineage>
</organism>
<name>A0ABV8TVG8_9ACTN</name>
<dbReference type="RefSeq" id="WP_380618177.1">
    <property type="nucleotide sequence ID" value="NZ_JBHSDK010000005.1"/>
</dbReference>
<feature type="region of interest" description="Disordered" evidence="1">
    <location>
        <begin position="1"/>
        <end position="25"/>
    </location>
</feature>
<dbReference type="Proteomes" id="UP001595823">
    <property type="component" value="Unassembled WGS sequence"/>
</dbReference>
<evidence type="ECO:0000256" key="1">
    <source>
        <dbReference type="SAM" id="MobiDB-lite"/>
    </source>
</evidence>
<comment type="caution">
    <text evidence="2">The sequence shown here is derived from an EMBL/GenBank/DDBJ whole genome shotgun (WGS) entry which is preliminary data.</text>
</comment>
<dbReference type="EMBL" id="JBHSDK010000005">
    <property type="protein sequence ID" value="MFC4334418.1"/>
    <property type="molecule type" value="Genomic_DNA"/>
</dbReference>
<proteinExistence type="predicted"/>
<keyword evidence="3" id="KW-1185">Reference proteome</keyword>
<sequence>MVSGDSGLPYERLCTSMTPDPDGAYDSDLRECGGTGMEACRNPDGE</sequence>
<evidence type="ECO:0000313" key="2">
    <source>
        <dbReference type="EMBL" id="MFC4334418.1"/>
    </source>
</evidence>
<gene>
    <name evidence="2" type="ORF">ACFPET_04305</name>
</gene>
<reference evidence="3" key="1">
    <citation type="journal article" date="2019" name="Int. J. Syst. Evol. Microbiol.">
        <title>The Global Catalogue of Microorganisms (GCM) 10K type strain sequencing project: providing services to taxonomists for standard genome sequencing and annotation.</title>
        <authorList>
            <consortium name="The Broad Institute Genomics Platform"/>
            <consortium name="The Broad Institute Genome Sequencing Center for Infectious Disease"/>
            <person name="Wu L."/>
            <person name="Ma J."/>
        </authorList>
    </citation>
    <scope>NUCLEOTIDE SEQUENCE [LARGE SCALE GENOMIC DNA]</scope>
    <source>
        <strain evidence="3">IBRC-M 10908</strain>
    </source>
</reference>
<accession>A0ABV8TVG8</accession>
<protein>
    <submittedName>
        <fullName evidence="2">Uncharacterized protein</fullName>
    </submittedName>
</protein>
<evidence type="ECO:0000313" key="3">
    <source>
        <dbReference type="Proteomes" id="UP001595823"/>
    </source>
</evidence>